<dbReference type="Gene3D" id="3.40.50.880">
    <property type="match status" value="1"/>
</dbReference>
<dbReference type="CDD" id="cd01745">
    <property type="entry name" value="GATase1_2"/>
    <property type="match status" value="1"/>
</dbReference>
<keyword evidence="2" id="KW-1185">Reference proteome</keyword>
<protein>
    <submittedName>
        <fullName evidence="1">Uncharacterized protein</fullName>
    </submittedName>
</protein>
<dbReference type="InterPro" id="IPR029062">
    <property type="entry name" value="Class_I_gatase-like"/>
</dbReference>
<dbReference type="KEGG" id="lng:BSQ50_09740"/>
<evidence type="ECO:0000313" key="1">
    <source>
        <dbReference type="EMBL" id="AUJ32790.1"/>
    </source>
</evidence>
<dbReference type="SUPFAM" id="SSF52317">
    <property type="entry name" value="Class I glutamine amidotransferase-like"/>
    <property type="match status" value="1"/>
</dbReference>
<dbReference type="InterPro" id="IPR044668">
    <property type="entry name" value="PuuD-like"/>
</dbReference>
<name>A0A3S6QXP0_9LACO</name>
<dbReference type="AlphaFoldDB" id="A0A3S6QXP0"/>
<dbReference type="RefSeq" id="WP_057885300.1">
    <property type="nucleotide sequence ID" value="NZ_CP018180.1"/>
</dbReference>
<dbReference type="GO" id="GO:0006598">
    <property type="term" value="P:polyamine catabolic process"/>
    <property type="evidence" value="ECO:0007669"/>
    <property type="project" value="TreeGrafter"/>
</dbReference>
<sequence>MSKKMIVGIPGGITTANGARRYYVNEADVRGIVKAGATPIMIPSESVIDLDYYVTICDGFFFTGGPDVLPIFYGEEPHVKMGYSEIQRDQLEIALVKKALAAGKKIFGICRGMQVINVALGGDLYQDLESEYPVAEKQSLIRHFQAAPRTEATHYVKIAADNRLHDLYGDQWLVNSHHHQAVRKIAPSLKVTAVASDGVIEGLESKNNHQVFAVQWHPEVLVATDEKMQLIFNDFVNRLAE</sequence>
<evidence type="ECO:0000313" key="2">
    <source>
        <dbReference type="Proteomes" id="UP000324497"/>
    </source>
</evidence>
<dbReference type="Pfam" id="PF07722">
    <property type="entry name" value="Peptidase_C26"/>
    <property type="match status" value="1"/>
</dbReference>
<organism evidence="1 2">
    <name type="scientific">Liquorilactobacillus nagelii</name>
    <dbReference type="NCBI Taxonomy" id="82688"/>
    <lineage>
        <taxon>Bacteria</taxon>
        <taxon>Bacillati</taxon>
        <taxon>Bacillota</taxon>
        <taxon>Bacilli</taxon>
        <taxon>Lactobacillales</taxon>
        <taxon>Lactobacillaceae</taxon>
        <taxon>Liquorilactobacillus</taxon>
    </lineage>
</organism>
<accession>A0A3S6QXP0</accession>
<dbReference type="InterPro" id="IPR011697">
    <property type="entry name" value="Peptidase_C26"/>
</dbReference>
<dbReference type="PANTHER" id="PTHR43235">
    <property type="entry name" value="GLUTAMINE AMIDOTRANSFERASE PB2B2.05-RELATED"/>
    <property type="match status" value="1"/>
</dbReference>
<dbReference type="Proteomes" id="UP000324497">
    <property type="component" value="Chromosome"/>
</dbReference>
<gene>
    <name evidence="1" type="ORF">BSQ50_09740</name>
</gene>
<dbReference type="GO" id="GO:0005829">
    <property type="term" value="C:cytosol"/>
    <property type="evidence" value="ECO:0007669"/>
    <property type="project" value="TreeGrafter"/>
</dbReference>
<dbReference type="PROSITE" id="PS51273">
    <property type="entry name" value="GATASE_TYPE_1"/>
    <property type="match status" value="1"/>
</dbReference>
<reference evidence="1 2" key="1">
    <citation type="submission" date="2016-11" db="EMBL/GenBank/DDBJ databases">
        <title>Interaction between Lactobacillus species and yeast in water kefir.</title>
        <authorList>
            <person name="Behr J."/>
            <person name="Xu D."/>
            <person name="Vogel R.F."/>
        </authorList>
    </citation>
    <scope>NUCLEOTIDE SEQUENCE [LARGE SCALE GENOMIC DNA]</scope>
    <source>
        <strain evidence="1 2">TMW 1.1827</strain>
    </source>
</reference>
<proteinExistence type="predicted"/>
<dbReference type="PANTHER" id="PTHR43235:SF1">
    <property type="entry name" value="GLUTAMINE AMIDOTRANSFERASE PB2B2.05-RELATED"/>
    <property type="match status" value="1"/>
</dbReference>
<dbReference type="GO" id="GO:0033969">
    <property type="term" value="F:gamma-glutamyl-gamma-aminobutyrate hydrolase activity"/>
    <property type="evidence" value="ECO:0007669"/>
    <property type="project" value="TreeGrafter"/>
</dbReference>
<dbReference type="EMBL" id="CP018180">
    <property type="protein sequence ID" value="AUJ32790.1"/>
    <property type="molecule type" value="Genomic_DNA"/>
</dbReference>
<dbReference type="GeneID" id="78523070"/>